<dbReference type="InterPro" id="IPR005069">
    <property type="entry name" value="Nucl-diP-sugar_transferase"/>
</dbReference>
<sequence>MRDVSRDARHRARASPRDRRSKNRRDTGWVSSAMTLAMALTLALRGASCDARAASSRKLLRREPAGASRPVHREHLSSGVSKELVQRVARRDGGVAVTFANEGMYDFVVNWCEHMDEIGITNYLVGAMDESLYGRLRKIGVNAWLMGSKNIDDDEVKKDFGWGTRTFHKMGRDKIRLVHELTKTGFDVIVTDVDAVWLRDPFPFLRRYPKADALVSIDNLRNHTSVVATQANHAVDGEGLEHSACGGNKNIGIMWFRSTEGSQSFTQEWLNKLESNDKDWDQVVFNKLVEQGGCETARDGSGVAPAYGGGLMLGILPVAFFANGYTYFTERLHEMFGLKPYAVHTTFGYAGTVGKRHRLREANQWYGDKYEPTYFQGKFMSYTPRLLKDVDYAEFVKRGHPNEENTPMLERDEDVVLEHMRFVNHQLAQLYEAAVVAKHLGRALILPPFACGLDRVWFPHKGRYPGALLKLPFVCPADHVLKIEELHEFAQDYREFSFLGHPYMPRHFLTSENVRRVEIPSSAAFEATIPFHDKLRACFEKRDRKRGDESCLPEGNAVFRAAETIKLSARLGSLDALSVNLESAKDVKFLHFDTIIGLTETSQATTAMTTQIPLGDWGMAQGTNEDLGKLDYSLDNVSIFGDAPPSPSKNETHEPEESAERSSEKESEASTADDVKVSIEAGLMKMFHGDKNKVESAVRAIMEAQALEAA</sequence>
<feature type="region of interest" description="Disordered" evidence="1">
    <location>
        <begin position="1"/>
        <end position="27"/>
    </location>
</feature>
<dbReference type="InterPro" id="IPR053250">
    <property type="entry name" value="Glycosyltransferase_77"/>
</dbReference>
<dbReference type="Pfam" id="PF03407">
    <property type="entry name" value="Nucleotid_trans"/>
    <property type="match status" value="1"/>
</dbReference>
<dbReference type="AlphaFoldDB" id="A0A7R9T0L5"/>
<organism evidence="3">
    <name type="scientific">Ostreococcus sp. 'lucimarinus'</name>
    <dbReference type="NCBI Taxonomy" id="242159"/>
    <lineage>
        <taxon>Eukaryota</taxon>
        <taxon>Viridiplantae</taxon>
        <taxon>Chlorophyta</taxon>
        <taxon>Mamiellophyceae</taxon>
        <taxon>Mamiellales</taxon>
        <taxon>Bathycoccaceae</taxon>
        <taxon>Ostreococcus</taxon>
    </lineage>
</organism>
<feature type="region of interest" description="Disordered" evidence="1">
    <location>
        <begin position="59"/>
        <end position="78"/>
    </location>
</feature>
<dbReference type="GO" id="GO:0052325">
    <property type="term" value="P:cell wall pectin biosynthetic process"/>
    <property type="evidence" value="ECO:0007669"/>
    <property type="project" value="TreeGrafter"/>
</dbReference>
<feature type="region of interest" description="Disordered" evidence="1">
    <location>
        <begin position="640"/>
        <end position="675"/>
    </location>
</feature>
<reference evidence="3" key="1">
    <citation type="submission" date="2021-01" db="EMBL/GenBank/DDBJ databases">
        <authorList>
            <person name="Corre E."/>
            <person name="Pelletier E."/>
            <person name="Niang G."/>
            <person name="Scheremetjew M."/>
            <person name="Finn R."/>
            <person name="Kale V."/>
            <person name="Holt S."/>
            <person name="Cochrane G."/>
            <person name="Meng A."/>
            <person name="Brown T."/>
            <person name="Cohen L."/>
        </authorList>
    </citation>
    <scope>NUCLEOTIDE SEQUENCE</scope>
    <source>
        <strain evidence="3">Clade-A-BCC118000</strain>
    </source>
</reference>
<accession>A0A7R9T0L5</accession>
<feature type="domain" description="Nucleotide-diphospho-sugar transferase" evidence="2">
    <location>
        <begin position="120"/>
        <end position="359"/>
    </location>
</feature>
<dbReference type="PANTHER" id="PTHR46936:SF1">
    <property type="entry name" value="ARABINOSYLTRANSFERASE XEG113"/>
    <property type="match status" value="1"/>
</dbReference>
<gene>
    <name evidence="3" type="ORF">OLUC0939_LOCUS1640</name>
</gene>
<evidence type="ECO:0000313" key="3">
    <source>
        <dbReference type="EMBL" id="CAD8220920.1"/>
    </source>
</evidence>
<protein>
    <recommendedName>
        <fullName evidence="2">Nucleotide-diphospho-sugar transferase domain-containing protein</fullName>
    </recommendedName>
</protein>
<dbReference type="EMBL" id="HBDX01001914">
    <property type="protein sequence ID" value="CAD8220920.1"/>
    <property type="molecule type" value="Transcribed_RNA"/>
</dbReference>
<name>A0A7R9T0L5_9CHLO</name>
<dbReference type="PANTHER" id="PTHR46936">
    <property type="entry name" value="ARABINOSYLTRANSFERASE XEG113"/>
    <property type="match status" value="1"/>
</dbReference>
<evidence type="ECO:0000256" key="1">
    <source>
        <dbReference type="SAM" id="MobiDB-lite"/>
    </source>
</evidence>
<proteinExistence type="predicted"/>
<feature type="compositionally biased region" description="Basic and acidic residues" evidence="1">
    <location>
        <begin position="650"/>
        <end position="675"/>
    </location>
</feature>
<evidence type="ECO:0000259" key="2">
    <source>
        <dbReference type="Pfam" id="PF03407"/>
    </source>
</evidence>
<feature type="compositionally biased region" description="Basic residues" evidence="1">
    <location>
        <begin position="8"/>
        <end position="23"/>
    </location>
</feature>
<dbReference type="GO" id="GO:0005794">
    <property type="term" value="C:Golgi apparatus"/>
    <property type="evidence" value="ECO:0007669"/>
    <property type="project" value="TreeGrafter"/>
</dbReference>
<dbReference type="GO" id="GO:0052636">
    <property type="term" value="F:arabinosyltransferase activity"/>
    <property type="evidence" value="ECO:0007669"/>
    <property type="project" value="TreeGrafter"/>
</dbReference>